<dbReference type="SUPFAM" id="SSF51735">
    <property type="entry name" value="NAD(P)-binding Rossmann-fold domains"/>
    <property type="match status" value="1"/>
</dbReference>
<protein>
    <submittedName>
        <fullName evidence="4">NADPH:quinone reductase</fullName>
    </submittedName>
</protein>
<dbReference type="Pfam" id="PF08240">
    <property type="entry name" value="ADH_N"/>
    <property type="match status" value="1"/>
</dbReference>
<keyword evidence="2" id="KW-0560">Oxidoreductase</keyword>
<dbReference type="PANTHER" id="PTHR48106:SF18">
    <property type="entry name" value="QUINONE OXIDOREDUCTASE PIG3"/>
    <property type="match status" value="1"/>
</dbReference>
<dbReference type="InterPro" id="IPR013154">
    <property type="entry name" value="ADH-like_N"/>
</dbReference>
<dbReference type="InterPro" id="IPR020843">
    <property type="entry name" value="ER"/>
</dbReference>
<keyword evidence="1" id="KW-0521">NADP</keyword>
<dbReference type="Proteomes" id="UP000192656">
    <property type="component" value="Unassembled WGS sequence"/>
</dbReference>
<accession>A0A1W2DIJ7</accession>
<organism evidence="4 5">
    <name type="scientific">Fulvimarina manganoxydans</name>
    <dbReference type="NCBI Taxonomy" id="937218"/>
    <lineage>
        <taxon>Bacteria</taxon>
        <taxon>Pseudomonadati</taxon>
        <taxon>Pseudomonadota</taxon>
        <taxon>Alphaproteobacteria</taxon>
        <taxon>Hyphomicrobiales</taxon>
        <taxon>Aurantimonadaceae</taxon>
        <taxon>Fulvimarina</taxon>
    </lineage>
</organism>
<dbReference type="SUPFAM" id="SSF50129">
    <property type="entry name" value="GroES-like"/>
    <property type="match status" value="1"/>
</dbReference>
<evidence type="ECO:0000313" key="4">
    <source>
        <dbReference type="EMBL" id="SMC97337.1"/>
    </source>
</evidence>
<sequence>MADLPDTMRALTLLNDGYSGTSEGPQLDDLARWVTLEDVSVPKPEGRQVLVKIGLANVNPSDIHYIKGEYGQPRRKGMPAGFEGMGTVVSAGEDAEAQGLVGQRVAVSTSQGGSGTWAQYALTDKAAVVPLAKGLKDEDGAALIVNPMTAYAMVDLVQKAGAKSFVMTAASSQLGKLMASLGREKGLHSVATVRREAHRSPLEGLGAGTVLNTERDDFSTMLDQAMKQHAPTILLDAVGDTSSATIFRAMPAGGRWILYGKMSPEVPKLPDLGQLVFQMKTIEGFWLAEWMRDASMEDKKAGFETVQKRFISGAWATDVSDTLPLDEAPAKLASAMEGANKGKVLLKP</sequence>
<dbReference type="STRING" id="937218.SAMN06297251_11577"/>
<dbReference type="Pfam" id="PF00107">
    <property type="entry name" value="ADH_zinc_N"/>
    <property type="match status" value="1"/>
</dbReference>
<dbReference type="InterPro" id="IPR013149">
    <property type="entry name" value="ADH-like_C"/>
</dbReference>
<evidence type="ECO:0000259" key="3">
    <source>
        <dbReference type="SMART" id="SM00829"/>
    </source>
</evidence>
<dbReference type="RefSeq" id="WP_084411356.1">
    <property type="nucleotide sequence ID" value="NZ_FWXR01000015.1"/>
</dbReference>
<dbReference type="OrthoDB" id="9787435at2"/>
<reference evidence="4 5" key="1">
    <citation type="submission" date="2017-04" db="EMBL/GenBank/DDBJ databases">
        <authorList>
            <person name="Afonso C.L."/>
            <person name="Miller P.J."/>
            <person name="Scott M.A."/>
            <person name="Spackman E."/>
            <person name="Goraichik I."/>
            <person name="Dimitrov K.M."/>
            <person name="Suarez D.L."/>
            <person name="Swayne D.E."/>
        </authorList>
    </citation>
    <scope>NUCLEOTIDE SEQUENCE [LARGE SCALE GENOMIC DNA]</scope>
    <source>
        <strain evidence="4 5">CGMCC 1.10972</strain>
    </source>
</reference>
<dbReference type="EMBL" id="FWXR01000015">
    <property type="protein sequence ID" value="SMC97337.1"/>
    <property type="molecule type" value="Genomic_DNA"/>
</dbReference>
<name>A0A1W2DIJ7_9HYPH</name>
<evidence type="ECO:0000313" key="5">
    <source>
        <dbReference type="Proteomes" id="UP000192656"/>
    </source>
</evidence>
<dbReference type="PANTHER" id="PTHR48106">
    <property type="entry name" value="QUINONE OXIDOREDUCTASE PIG3-RELATED"/>
    <property type="match status" value="1"/>
</dbReference>
<evidence type="ECO:0000256" key="1">
    <source>
        <dbReference type="ARBA" id="ARBA00022857"/>
    </source>
</evidence>
<evidence type="ECO:0000256" key="2">
    <source>
        <dbReference type="ARBA" id="ARBA00023002"/>
    </source>
</evidence>
<dbReference type="Gene3D" id="3.40.50.720">
    <property type="entry name" value="NAD(P)-binding Rossmann-like Domain"/>
    <property type="match status" value="1"/>
</dbReference>
<dbReference type="GO" id="GO:0016651">
    <property type="term" value="F:oxidoreductase activity, acting on NAD(P)H"/>
    <property type="evidence" value="ECO:0007669"/>
    <property type="project" value="TreeGrafter"/>
</dbReference>
<keyword evidence="5" id="KW-1185">Reference proteome</keyword>
<dbReference type="Gene3D" id="3.90.180.10">
    <property type="entry name" value="Medium-chain alcohol dehydrogenases, catalytic domain"/>
    <property type="match status" value="1"/>
</dbReference>
<dbReference type="InterPro" id="IPR036291">
    <property type="entry name" value="NAD(P)-bd_dom_sf"/>
</dbReference>
<proteinExistence type="predicted"/>
<dbReference type="InterPro" id="IPR011032">
    <property type="entry name" value="GroES-like_sf"/>
</dbReference>
<gene>
    <name evidence="4" type="ORF">SAMN06297251_11577</name>
</gene>
<dbReference type="SMART" id="SM00829">
    <property type="entry name" value="PKS_ER"/>
    <property type="match status" value="1"/>
</dbReference>
<feature type="domain" description="Enoyl reductase (ER)" evidence="3">
    <location>
        <begin position="25"/>
        <end position="346"/>
    </location>
</feature>
<dbReference type="AlphaFoldDB" id="A0A1W2DIJ7"/>
<dbReference type="GO" id="GO:0070402">
    <property type="term" value="F:NADPH binding"/>
    <property type="evidence" value="ECO:0007669"/>
    <property type="project" value="TreeGrafter"/>
</dbReference>